<name>A0A392QJG1_9FABA</name>
<evidence type="ECO:0000313" key="2">
    <source>
        <dbReference type="Proteomes" id="UP000265520"/>
    </source>
</evidence>
<sequence length="87" mass="9514">MPPRKVSPTEFKKMEAKVTALEGEISEVKSTLLDVQNAVKASHESLMAMFERCLGKTVIEGEGSANLTMRRASEERTTLVKEVTSGS</sequence>
<evidence type="ECO:0000313" key="1">
    <source>
        <dbReference type="EMBL" id="MCI23850.1"/>
    </source>
</evidence>
<dbReference type="AlphaFoldDB" id="A0A392QJG1"/>
<dbReference type="Proteomes" id="UP000265520">
    <property type="component" value="Unassembled WGS sequence"/>
</dbReference>
<keyword evidence="2" id="KW-1185">Reference proteome</keyword>
<accession>A0A392QJG1</accession>
<organism evidence="1 2">
    <name type="scientific">Trifolium medium</name>
    <dbReference type="NCBI Taxonomy" id="97028"/>
    <lineage>
        <taxon>Eukaryota</taxon>
        <taxon>Viridiplantae</taxon>
        <taxon>Streptophyta</taxon>
        <taxon>Embryophyta</taxon>
        <taxon>Tracheophyta</taxon>
        <taxon>Spermatophyta</taxon>
        <taxon>Magnoliopsida</taxon>
        <taxon>eudicotyledons</taxon>
        <taxon>Gunneridae</taxon>
        <taxon>Pentapetalae</taxon>
        <taxon>rosids</taxon>
        <taxon>fabids</taxon>
        <taxon>Fabales</taxon>
        <taxon>Fabaceae</taxon>
        <taxon>Papilionoideae</taxon>
        <taxon>50 kb inversion clade</taxon>
        <taxon>NPAAA clade</taxon>
        <taxon>Hologalegina</taxon>
        <taxon>IRL clade</taxon>
        <taxon>Trifolieae</taxon>
        <taxon>Trifolium</taxon>
    </lineage>
</organism>
<reference evidence="1 2" key="1">
    <citation type="journal article" date="2018" name="Front. Plant Sci.">
        <title>Red Clover (Trifolium pratense) and Zigzag Clover (T. medium) - A Picture of Genomic Similarities and Differences.</title>
        <authorList>
            <person name="Dluhosova J."/>
            <person name="Istvanek J."/>
            <person name="Nedelnik J."/>
            <person name="Repkova J."/>
        </authorList>
    </citation>
    <scope>NUCLEOTIDE SEQUENCE [LARGE SCALE GENOMIC DNA]</scope>
    <source>
        <strain evidence="2">cv. 10/8</strain>
        <tissue evidence="1">Leaf</tissue>
    </source>
</reference>
<feature type="non-terminal residue" evidence="1">
    <location>
        <position position="87"/>
    </location>
</feature>
<proteinExistence type="predicted"/>
<dbReference type="EMBL" id="LXQA010138205">
    <property type="protein sequence ID" value="MCI23850.1"/>
    <property type="molecule type" value="Genomic_DNA"/>
</dbReference>
<comment type="caution">
    <text evidence="1">The sequence shown here is derived from an EMBL/GenBank/DDBJ whole genome shotgun (WGS) entry which is preliminary data.</text>
</comment>
<protein>
    <submittedName>
        <fullName evidence="1">Uncharacterized protein</fullName>
    </submittedName>
</protein>